<comment type="caution">
    <text evidence="1">The sequence shown here is derived from an EMBL/GenBank/DDBJ whole genome shotgun (WGS) entry which is preliminary data.</text>
</comment>
<dbReference type="EMBL" id="JANBPG010000777">
    <property type="protein sequence ID" value="KAJ1893848.1"/>
    <property type="molecule type" value="Genomic_DNA"/>
</dbReference>
<organism evidence="1 2">
    <name type="scientific">Kickxella alabastrina</name>
    <dbReference type="NCBI Taxonomy" id="61397"/>
    <lineage>
        <taxon>Eukaryota</taxon>
        <taxon>Fungi</taxon>
        <taxon>Fungi incertae sedis</taxon>
        <taxon>Zoopagomycota</taxon>
        <taxon>Kickxellomycotina</taxon>
        <taxon>Kickxellomycetes</taxon>
        <taxon>Kickxellales</taxon>
        <taxon>Kickxellaceae</taxon>
        <taxon>Kickxella</taxon>
    </lineage>
</organism>
<dbReference type="Proteomes" id="UP001150581">
    <property type="component" value="Unassembled WGS sequence"/>
</dbReference>
<sequence length="583" mass="62533">MLGQKNKGAVSHAYTPLFFRSATTATAAPIHTDSGSNFGCGKRDTSLVFQLSSAFTEPDLGLHDAVSRGDIGSICYALLGGQPIDSLLQGLQPIHMAAIQEDTAVIDLLLQKDADVNAQTLPPMRTLPPRRMTDEGGGKRMKRGSRGRKSFSLLRDSHSIGPISSPMGFTTGLHAMETATETMFDNENENETPANNGYWGATPLHYAIANGQLGCAKMLVQNGARLDIYDSYGNTPGSLAAACGNPEMAAFILAAESLQIADSSACGINTDSLTDEHCVVESVAGLAMQLPSPNSSAACSALPSPMGTLRTPECGSSAAAISPASPNRDWRSNAVTATATGLVPANGSNQVVLARRHTTGEADATSTYALRPNFSPLAATDSPVIRHRNTSPIGIRALSASQTHRQPQLLRQYSADSRLSSVAGRPNERAEVRPPRRQPKVMTQEAINPATAFTRPSSLSQQRSQYELNPGVRTAGRLIDFVHEPWASSSALSRNSSSNSRRERSYTDSIIENAWRRYLEDYADDVADADSGSSVHRNIAADDDSSRPVPEPWMWKQAAMAIRKRRSQSLSANNQQQKQQPTS</sequence>
<gene>
    <name evidence="1" type="ORF">LPJ66_005521</name>
</gene>
<evidence type="ECO:0000313" key="2">
    <source>
        <dbReference type="Proteomes" id="UP001150581"/>
    </source>
</evidence>
<proteinExistence type="predicted"/>
<keyword evidence="2" id="KW-1185">Reference proteome</keyword>
<accession>A0ACC1IIM4</accession>
<protein>
    <submittedName>
        <fullName evidence="1">Uncharacterized protein</fullName>
    </submittedName>
</protein>
<name>A0ACC1IIM4_9FUNG</name>
<evidence type="ECO:0000313" key="1">
    <source>
        <dbReference type="EMBL" id="KAJ1893848.1"/>
    </source>
</evidence>
<reference evidence="1" key="1">
    <citation type="submission" date="2022-07" db="EMBL/GenBank/DDBJ databases">
        <title>Phylogenomic reconstructions and comparative analyses of Kickxellomycotina fungi.</title>
        <authorList>
            <person name="Reynolds N.K."/>
            <person name="Stajich J.E."/>
            <person name="Barry K."/>
            <person name="Grigoriev I.V."/>
            <person name="Crous P."/>
            <person name="Smith M.E."/>
        </authorList>
    </citation>
    <scope>NUCLEOTIDE SEQUENCE</scope>
    <source>
        <strain evidence="1">Benny 63K</strain>
    </source>
</reference>